<accession>A0A1T5APW4</accession>
<reference evidence="3" key="1">
    <citation type="submission" date="2017-02" db="EMBL/GenBank/DDBJ databases">
        <authorList>
            <person name="Varghese N."/>
            <person name="Submissions S."/>
        </authorList>
    </citation>
    <scope>NUCLEOTIDE SEQUENCE [LARGE SCALE GENOMIC DNA]</scope>
    <source>
        <strain evidence="3">DSM 24967</strain>
    </source>
</reference>
<dbReference type="Proteomes" id="UP000190852">
    <property type="component" value="Unassembled WGS sequence"/>
</dbReference>
<evidence type="ECO:0000259" key="1">
    <source>
        <dbReference type="Pfam" id="PF01370"/>
    </source>
</evidence>
<evidence type="ECO:0000313" key="3">
    <source>
        <dbReference type="Proteomes" id="UP000190852"/>
    </source>
</evidence>
<dbReference type="AlphaFoldDB" id="A0A1T5APW4"/>
<protein>
    <submittedName>
        <fullName evidence="2">Nucleoside-diphosphate-sugar epimerase</fullName>
    </submittedName>
</protein>
<dbReference type="RefSeq" id="WP_079682502.1">
    <property type="nucleotide sequence ID" value="NZ_FUYQ01000004.1"/>
</dbReference>
<dbReference type="PANTHER" id="PTHR43245:SF58">
    <property type="entry name" value="BLL5923 PROTEIN"/>
    <property type="match status" value="1"/>
</dbReference>
<organism evidence="2 3">
    <name type="scientific">Parabacteroides chartae</name>
    <dbReference type="NCBI Taxonomy" id="1037355"/>
    <lineage>
        <taxon>Bacteria</taxon>
        <taxon>Pseudomonadati</taxon>
        <taxon>Bacteroidota</taxon>
        <taxon>Bacteroidia</taxon>
        <taxon>Bacteroidales</taxon>
        <taxon>Tannerellaceae</taxon>
        <taxon>Parabacteroides</taxon>
    </lineage>
</organism>
<dbReference type="InterPro" id="IPR001509">
    <property type="entry name" value="Epimerase_deHydtase"/>
</dbReference>
<dbReference type="EMBL" id="FUYQ01000004">
    <property type="protein sequence ID" value="SKB37074.1"/>
    <property type="molecule type" value="Genomic_DNA"/>
</dbReference>
<dbReference type="InterPro" id="IPR036291">
    <property type="entry name" value="NAD(P)-bd_dom_sf"/>
</dbReference>
<dbReference type="Gene3D" id="3.40.50.720">
    <property type="entry name" value="NAD(P)-binding Rossmann-like Domain"/>
    <property type="match status" value="1"/>
</dbReference>
<evidence type="ECO:0000313" key="2">
    <source>
        <dbReference type="EMBL" id="SKB37074.1"/>
    </source>
</evidence>
<keyword evidence="3" id="KW-1185">Reference proteome</keyword>
<dbReference type="Pfam" id="PF01370">
    <property type="entry name" value="Epimerase"/>
    <property type="match status" value="1"/>
</dbReference>
<feature type="domain" description="NAD-dependent epimerase/dehydratase" evidence="1">
    <location>
        <begin position="3"/>
        <end position="223"/>
    </location>
</feature>
<name>A0A1T5APW4_9BACT</name>
<gene>
    <name evidence="2" type="ORF">SAMN05660349_00806</name>
</gene>
<proteinExistence type="predicted"/>
<dbReference type="SUPFAM" id="SSF51735">
    <property type="entry name" value="NAD(P)-binding Rossmann-fold domains"/>
    <property type="match status" value="1"/>
</dbReference>
<sequence length="316" mass="35838">MNILITGIHGFVGSNLVNKLSNNHSIYGIDIVNTEKKGIVTTFMWADLDKIKNISFDVIIHLAGKAHDTRNQSDSKEYFKVNVELTKLIFDFFLVSGSSKFIFFSTIKAAADIVIDDVLTENVTPSPKGPYGESKLAAEEYILQNYNICNSNDKHIYILRPCMIHGPGNKGNLNLLYTVIKKGIPWPLGSFNNRRSFTSVDNLCYIVDNLVSKNIPSGIYNICDDETISTNDLIQIMCKTLEKKAWIWHIPKEIMRWVAILGSFLHFPLNKERLQKLTENYVVSNSKIKKALGIKQMPISAKEGLIRTFKTFENRL</sequence>
<dbReference type="InterPro" id="IPR050177">
    <property type="entry name" value="Lipid_A_modif_metabolic_enz"/>
</dbReference>
<dbReference type="PANTHER" id="PTHR43245">
    <property type="entry name" value="BIFUNCTIONAL POLYMYXIN RESISTANCE PROTEIN ARNA"/>
    <property type="match status" value="1"/>
</dbReference>